<dbReference type="STRING" id="104452.A0A0L7KQ53"/>
<dbReference type="EMBL" id="JTDY01007407">
    <property type="protein sequence ID" value="KOB65225.1"/>
    <property type="molecule type" value="Genomic_DNA"/>
</dbReference>
<dbReference type="GO" id="GO:1902936">
    <property type="term" value="F:phosphatidylinositol bisphosphate binding"/>
    <property type="evidence" value="ECO:0007669"/>
    <property type="project" value="TreeGrafter"/>
</dbReference>
<dbReference type="GO" id="GO:0016020">
    <property type="term" value="C:membrane"/>
    <property type="evidence" value="ECO:0007669"/>
    <property type="project" value="TreeGrafter"/>
</dbReference>
<evidence type="ECO:0000256" key="1">
    <source>
        <dbReference type="SAM" id="MobiDB-lite"/>
    </source>
</evidence>
<protein>
    <submittedName>
        <fullName evidence="2">Uncharacterized protein</fullName>
    </submittedName>
</protein>
<feature type="region of interest" description="Disordered" evidence="1">
    <location>
        <begin position="53"/>
        <end position="85"/>
    </location>
</feature>
<dbReference type="InterPro" id="IPR036865">
    <property type="entry name" value="CRAL-TRIO_dom_sf"/>
</dbReference>
<sequence length="85" mass="9894">LYVHNTNYEELYKHIPKVILPSEYGGSAGSTEDILDYWREKVQEYSSFLEEDKQFGTDESRRHGKPKTAEDMFGAEGSFRKLEVD</sequence>
<dbReference type="SUPFAM" id="SSF52087">
    <property type="entry name" value="CRAL/TRIO domain"/>
    <property type="match status" value="1"/>
</dbReference>
<keyword evidence="3" id="KW-1185">Reference proteome</keyword>
<feature type="non-terminal residue" evidence="2">
    <location>
        <position position="1"/>
    </location>
</feature>
<evidence type="ECO:0000313" key="2">
    <source>
        <dbReference type="EMBL" id="KOB65225.1"/>
    </source>
</evidence>
<dbReference type="AlphaFoldDB" id="A0A0L7KQ53"/>
<dbReference type="PANTHER" id="PTHR10174:SF216">
    <property type="entry name" value="CRAL-TRIO DOMAIN-CONTAINING PROTEIN-RELATED"/>
    <property type="match status" value="1"/>
</dbReference>
<dbReference type="PANTHER" id="PTHR10174">
    <property type="entry name" value="ALPHA-TOCOPHEROL TRANSFER PROTEIN-RELATED"/>
    <property type="match status" value="1"/>
</dbReference>
<proteinExistence type="predicted"/>
<dbReference type="Gene3D" id="1.20.5.1200">
    <property type="entry name" value="Alpha-tocopherol transfer"/>
    <property type="match status" value="1"/>
</dbReference>
<comment type="caution">
    <text evidence="2">The sequence shown here is derived from an EMBL/GenBank/DDBJ whole genome shotgun (WGS) entry which is preliminary data.</text>
</comment>
<evidence type="ECO:0000313" key="3">
    <source>
        <dbReference type="Proteomes" id="UP000037510"/>
    </source>
</evidence>
<gene>
    <name evidence="2" type="ORF">OBRU01_23030</name>
</gene>
<accession>A0A0L7KQ53</accession>
<organism evidence="2 3">
    <name type="scientific">Operophtera brumata</name>
    <name type="common">Winter moth</name>
    <name type="synonym">Phalaena brumata</name>
    <dbReference type="NCBI Taxonomy" id="104452"/>
    <lineage>
        <taxon>Eukaryota</taxon>
        <taxon>Metazoa</taxon>
        <taxon>Ecdysozoa</taxon>
        <taxon>Arthropoda</taxon>
        <taxon>Hexapoda</taxon>
        <taxon>Insecta</taxon>
        <taxon>Pterygota</taxon>
        <taxon>Neoptera</taxon>
        <taxon>Endopterygota</taxon>
        <taxon>Lepidoptera</taxon>
        <taxon>Glossata</taxon>
        <taxon>Ditrysia</taxon>
        <taxon>Geometroidea</taxon>
        <taxon>Geometridae</taxon>
        <taxon>Larentiinae</taxon>
        <taxon>Operophtera</taxon>
    </lineage>
</organism>
<name>A0A0L7KQ53_OPEBR</name>
<reference evidence="2 3" key="1">
    <citation type="journal article" date="2015" name="Genome Biol. Evol.">
        <title>The genome of winter moth (Operophtera brumata) provides a genomic perspective on sexual dimorphism and phenology.</title>
        <authorList>
            <person name="Derks M.F."/>
            <person name="Smit S."/>
            <person name="Salis L."/>
            <person name="Schijlen E."/>
            <person name="Bossers A."/>
            <person name="Mateman C."/>
            <person name="Pijl A.S."/>
            <person name="de Ridder D."/>
            <person name="Groenen M.A."/>
            <person name="Visser M.E."/>
            <person name="Megens H.J."/>
        </authorList>
    </citation>
    <scope>NUCLEOTIDE SEQUENCE [LARGE SCALE GENOMIC DNA]</scope>
    <source>
        <strain evidence="2">WM2013NL</strain>
        <tissue evidence="2">Head and thorax</tissue>
    </source>
</reference>
<dbReference type="Proteomes" id="UP000037510">
    <property type="component" value="Unassembled WGS sequence"/>
</dbReference>